<evidence type="ECO:0000313" key="12">
    <source>
        <dbReference type="Proteomes" id="UP000585363"/>
    </source>
</evidence>
<dbReference type="InterPro" id="IPR013525">
    <property type="entry name" value="ABC2_TM"/>
</dbReference>
<feature type="transmembrane region" description="Helical" evidence="9">
    <location>
        <begin position="255"/>
        <end position="274"/>
    </location>
</feature>
<comment type="subcellular location">
    <subcellularLocation>
        <location evidence="1">Cell membrane</location>
        <topology evidence="1">Multi-pass membrane protein</topology>
    </subcellularLocation>
</comment>
<comment type="similarity">
    <text evidence="2">Belongs to the ABC-2 integral membrane protein family.</text>
</comment>
<keyword evidence="8 9" id="KW-0472">Membrane</keyword>
<evidence type="ECO:0000256" key="3">
    <source>
        <dbReference type="ARBA" id="ARBA00022448"/>
    </source>
</evidence>
<dbReference type="GO" id="GO:0005886">
    <property type="term" value="C:plasma membrane"/>
    <property type="evidence" value="ECO:0007669"/>
    <property type="project" value="UniProtKB-SubCell"/>
</dbReference>
<dbReference type="RefSeq" id="WP_169403690.1">
    <property type="nucleotide sequence ID" value="NZ_JAADJU010000007.1"/>
</dbReference>
<evidence type="ECO:0000256" key="1">
    <source>
        <dbReference type="ARBA" id="ARBA00004651"/>
    </source>
</evidence>
<evidence type="ECO:0000256" key="9">
    <source>
        <dbReference type="SAM" id="Phobius"/>
    </source>
</evidence>
<keyword evidence="7" id="KW-0625">Polysaccharide transport</keyword>
<keyword evidence="12" id="KW-1185">Reference proteome</keyword>
<evidence type="ECO:0000256" key="4">
    <source>
        <dbReference type="ARBA" id="ARBA00022475"/>
    </source>
</evidence>
<dbReference type="PANTHER" id="PTHR30413:SF10">
    <property type="entry name" value="CAPSULE POLYSACCHARIDE EXPORT INNER-MEMBRANE PROTEIN CTRC"/>
    <property type="match status" value="1"/>
</dbReference>
<feature type="transmembrane region" description="Helical" evidence="9">
    <location>
        <begin position="198"/>
        <end position="217"/>
    </location>
</feature>
<feature type="transmembrane region" description="Helical" evidence="9">
    <location>
        <begin position="142"/>
        <end position="162"/>
    </location>
</feature>
<dbReference type="EMBL" id="JAADJU010000007">
    <property type="protein sequence ID" value="NMP27985.1"/>
    <property type="molecule type" value="Genomic_DNA"/>
</dbReference>
<dbReference type="GO" id="GO:0015920">
    <property type="term" value="P:lipopolysaccharide transport"/>
    <property type="evidence" value="ECO:0007669"/>
    <property type="project" value="TreeGrafter"/>
</dbReference>
<keyword evidence="4" id="KW-1003">Cell membrane</keyword>
<evidence type="ECO:0000259" key="10">
    <source>
        <dbReference type="Pfam" id="PF01061"/>
    </source>
</evidence>
<protein>
    <submittedName>
        <fullName evidence="11">ABC transporter permease</fullName>
    </submittedName>
</protein>
<sequence>MKNNTNSAEGIIKSSNDQLMNDEWHHHTGKTDIYVGLKRIDVWTALGWHDIKQRYRRSVLGPFWFTLSTMIMVGVLGFLYSTLLNQKITDYLPYLGIGLIIWQYISTCVNEGCVGFIASAYIVKQIRMPLTVHVARIACRNFIILLHSLPVVIVLMLFFGTYPTAEFLMVFPGLLILFLNSVWISLVLSMLCARYRDVLPIVGNVLQVAFFFTPIMWQKDLLKGREWAADFNPFYHLIELIRAPILGHPIEIESWVYSLILLVVGFVLSQILMIRFRERIPYWL</sequence>
<organism evidence="11 12">
    <name type="scientific">Rouxiella aceris</name>
    <dbReference type="NCBI Taxonomy" id="2703884"/>
    <lineage>
        <taxon>Bacteria</taxon>
        <taxon>Pseudomonadati</taxon>
        <taxon>Pseudomonadota</taxon>
        <taxon>Gammaproteobacteria</taxon>
        <taxon>Enterobacterales</taxon>
        <taxon>Yersiniaceae</taxon>
        <taxon>Rouxiella</taxon>
    </lineage>
</organism>
<dbReference type="GO" id="GO:0140359">
    <property type="term" value="F:ABC-type transporter activity"/>
    <property type="evidence" value="ECO:0007669"/>
    <property type="project" value="InterPro"/>
</dbReference>
<evidence type="ECO:0000256" key="2">
    <source>
        <dbReference type="ARBA" id="ARBA00007783"/>
    </source>
</evidence>
<feature type="transmembrane region" description="Helical" evidence="9">
    <location>
        <begin position="100"/>
        <end position="122"/>
    </location>
</feature>
<comment type="caution">
    <text evidence="11">The sequence shown here is derived from an EMBL/GenBank/DDBJ whole genome shotgun (WGS) entry which is preliminary data.</text>
</comment>
<reference evidence="11 12" key="1">
    <citation type="submission" date="2020-01" db="EMBL/GenBank/DDBJ databases">
        <authorList>
            <person name="Lee S.D."/>
        </authorList>
    </citation>
    <scope>NUCLEOTIDE SEQUENCE [LARGE SCALE GENOMIC DNA]</scope>
    <source>
        <strain evidence="11 12">SAP-1</strain>
    </source>
</reference>
<feature type="domain" description="ABC-2 type transporter transmembrane" evidence="10">
    <location>
        <begin position="43"/>
        <end position="243"/>
    </location>
</feature>
<proteinExistence type="inferred from homology"/>
<keyword evidence="6 9" id="KW-1133">Transmembrane helix</keyword>
<dbReference type="Pfam" id="PF01061">
    <property type="entry name" value="ABC2_membrane"/>
    <property type="match status" value="1"/>
</dbReference>
<name>A0A848MJW0_9GAMM</name>
<dbReference type="GO" id="GO:0015774">
    <property type="term" value="P:polysaccharide transport"/>
    <property type="evidence" value="ECO:0007669"/>
    <property type="project" value="UniProtKB-KW"/>
</dbReference>
<evidence type="ECO:0000313" key="11">
    <source>
        <dbReference type="EMBL" id="NMP27985.1"/>
    </source>
</evidence>
<dbReference type="AlphaFoldDB" id="A0A848MJW0"/>
<feature type="transmembrane region" description="Helical" evidence="9">
    <location>
        <begin position="168"/>
        <end position="191"/>
    </location>
</feature>
<evidence type="ECO:0000256" key="6">
    <source>
        <dbReference type="ARBA" id="ARBA00022989"/>
    </source>
</evidence>
<evidence type="ECO:0000256" key="5">
    <source>
        <dbReference type="ARBA" id="ARBA00022692"/>
    </source>
</evidence>
<dbReference type="PANTHER" id="PTHR30413">
    <property type="entry name" value="INNER MEMBRANE TRANSPORT PERMEASE"/>
    <property type="match status" value="1"/>
</dbReference>
<keyword evidence="7" id="KW-0762">Sugar transport</keyword>
<accession>A0A848MJW0</accession>
<evidence type="ECO:0000256" key="7">
    <source>
        <dbReference type="ARBA" id="ARBA00023047"/>
    </source>
</evidence>
<evidence type="ECO:0000256" key="8">
    <source>
        <dbReference type="ARBA" id="ARBA00023136"/>
    </source>
</evidence>
<feature type="transmembrane region" description="Helical" evidence="9">
    <location>
        <begin position="59"/>
        <end position="80"/>
    </location>
</feature>
<keyword evidence="3" id="KW-0813">Transport</keyword>
<gene>
    <name evidence="11" type="ORF">GW590_14080</name>
</gene>
<reference evidence="11 12" key="2">
    <citation type="submission" date="2020-06" db="EMBL/GenBank/DDBJ databases">
        <title>Polyphasic characterization of a Rahnella strain isolated from tree sap.</title>
        <authorList>
            <person name="Kim I.S."/>
        </authorList>
    </citation>
    <scope>NUCLEOTIDE SEQUENCE [LARGE SCALE GENOMIC DNA]</scope>
    <source>
        <strain evidence="11 12">SAP-1</strain>
    </source>
</reference>
<keyword evidence="5 9" id="KW-0812">Transmembrane</keyword>
<dbReference type="Proteomes" id="UP000585363">
    <property type="component" value="Unassembled WGS sequence"/>
</dbReference>